<evidence type="ECO:0000313" key="5">
    <source>
        <dbReference type="Proteomes" id="UP000654913"/>
    </source>
</evidence>
<dbReference type="OrthoDB" id="2102561at2759"/>
<proteinExistence type="inferred from homology"/>
<name>A0A7R7XAK9_9EURO</name>
<evidence type="ECO:0000256" key="2">
    <source>
        <dbReference type="ARBA" id="ARBA00022857"/>
    </source>
</evidence>
<dbReference type="GO" id="GO:0000140">
    <property type="term" value="F:acylglycerone-phosphate reductase (NADP+) activity"/>
    <property type="evidence" value="ECO:0007669"/>
    <property type="project" value="TreeGrafter"/>
</dbReference>
<accession>A0A7R7XAK9</accession>
<dbReference type="PROSITE" id="PS00061">
    <property type="entry name" value="ADH_SHORT"/>
    <property type="match status" value="1"/>
</dbReference>
<dbReference type="PANTHER" id="PTHR44169">
    <property type="entry name" value="NADPH-DEPENDENT 1-ACYLDIHYDROXYACETONE PHOSPHATE REDUCTASE"/>
    <property type="match status" value="1"/>
</dbReference>
<dbReference type="InterPro" id="IPR020904">
    <property type="entry name" value="Sc_DH/Rdtase_CS"/>
</dbReference>
<keyword evidence="5" id="KW-1185">Reference proteome</keyword>
<keyword evidence="2" id="KW-0521">NADP</keyword>
<dbReference type="SUPFAM" id="SSF51735">
    <property type="entry name" value="NAD(P)-binding Rossmann-fold domains"/>
    <property type="match status" value="1"/>
</dbReference>
<dbReference type="Gene3D" id="3.40.50.720">
    <property type="entry name" value="NAD(P)-binding Rossmann-like Domain"/>
    <property type="match status" value="1"/>
</dbReference>
<dbReference type="Pfam" id="PF00106">
    <property type="entry name" value="adh_short"/>
    <property type="match status" value="1"/>
</dbReference>
<reference evidence="4" key="2">
    <citation type="submission" date="2021-02" db="EMBL/GenBank/DDBJ databases">
        <title>Aspergillus puulaauensis MK2 genome sequence.</title>
        <authorList>
            <person name="Futagami T."/>
            <person name="Mori K."/>
            <person name="Kadooka C."/>
            <person name="Tanaka T."/>
        </authorList>
    </citation>
    <scope>NUCLEOTIDE SEQUENCE</scope>
    <source>
        <strain evidence="4">MK2</strain>
    </source>
</reference>
<sequence length="321" mass="35880">MRLSPSAPRLLSDTQLTSRLSYSGICYTMPATDTNANEAEKMFRVNVFGPMRVVHYLHPLLIEAKAVIVNIGSIGGVCPYVYGASYNASKAALHHYGNTLRVEMRPFGARVVNVISGEVSTNILKSDQGRSLPSKSAYSPLKDAFQAHVQRTPDAMTPTQYAAGVVKEILKPSPAAWFWFGASSGMIRFIDAFLPRTFWDWMFGRMFGLDRLVGTQSGQMSAVSRSNEYQFYPYEIVRASVKKYPLIYSRTNYKSKRDAKMIIDGVALATGAGMQHNSSTSMRYARSRERLRSYDRHFQQPGVACAAERRNSDTLRPVRAV</sequence>
<dbReference type="GO" id="GO:0006654">
    <property type="term" value="P:phosphatidic acid biosynthetic process"/>
    <property type="evidence" value="ECO:0007669"/>
    <property type="project" value="TreeGrafter"/>
</dbReference>
<dbReference type="PANTHER" id="PTHR44169:SF3">
    <property type="entry name" value="SHORT-CHAIN DEHYDROGENASE SRDE"/>
    <property type="match status" value="1"/>
</dbReference>
<dbReference type="InterPro" id="IPR036291">
    <property type="entry name" value="NAD(P)-bd_dom_sf"/>
</dbReference>
<dbReference type="EMBL" id="AP024443">
    <property type="protein sequence ID" value="BCS17700.1"/>
    <property type="molecule type" value="Genomic_DNA"/>
</dbReference>
<evidence type="ECO:0000256" key="1">
    <source>
        <dbReference type="ARBA" id="ARBA00006484"/>
    </source>
</evidence>
<comment type="similarity">
    <text evidence="1">Belongs to the short-chain dehydrogenases/reductases (SDR) family.</text>
</comment>
<dbReference type="AlphaFoldDB" id="A0A7R7XAK9"/>
<organism evidence="4 5">
    <name type="scientific">Aspergillus puulaauensis</name>
    <dbReference type="NCBI Taxonomy" id="1220207"/>
    <lineage>
        <taxon>Eukaryota</taxon>
        <taxon>Fungi</taxon>
        <taxon>Dikarya</taxon>
        <taxon>Ascomycota</taxon>
        <taxon>Pezizomycotina</taxon>
        <taxon>Eurotiomycetes</taxon>
        <taxon>Eurotiomycetidae</taxon>
        <taxon>Eurotiales</taxon>
        <taxon>Aspergillaceae</taxon>
        <taxon>Aspergillus</taxon>
    </lineage>
</organism>
<evidence type="ECO:0000313" key="4">
    <source>
        <dbReference type="EMBL" id="BCS17700.1"/>
    </source>
</evidence>
<dbReference type="GO" id="GO:0004806">
    <property type="term" value="F:triacylglycerol lipase activity"/>
    <property type="evidence" value="ECO:0007669"/>
    <property type="project" value="TreeGrafter"/>
</dbReference>
<evidence type="ECO:0000256" key="3">
    <source>
        <dbReference type="ARBA" id="ARBA00023002"/>
    </source>
</evidence>
<reference evidence="4" key="1">
    <citation type="submission" date="2021-01" db="EMBL/GenBank/DDBJ databases">
        <authorList>
            <consortium name="Aspergillus puulaauensis MK2 genome sequencing consortium"/>
            <person name="Kazuki M."/>
            <person name="Futagami T."/>
        </authorList>
    </citation>
    <scope>NUCLEOTIDE SEQUENCE</scope>
    <source>
        <strain evidence="4">MK2</strain>
    </source>
</reference>
<gene>
    <name evidence="4" type="primary">RED1</name>
    <name evidence="4" type="ORF">APUU_10528S</name>
</gene>
<dbReference type="Proteomes" id="UP000654913">
    <property type="component" value="Chromosome 1"/>
</dbReference>
<protein>
    <submittedName>
        <fullName evidence="4">RNA elimination defective protein Red1</fullName>
    </submittedName>
</protein>
<dbReference type="GO" id="GO:0044550">
    <property type="term" value="P:secondary metabolite biosynthetic process"/>
    <property type="evidence" value="ECO:0007669"/>
    <property type="project" value="UniProtKB-ARBA"/>
</dbReference>
<keyword evidence="3" id="KW-0560">Oxidoreductase</keyword>
<dbReference type="GO" id="GO:0019433">
    <property type="term" value="P:triglyceride catabolic process"/>
    <property type="evidence" value="ECO:0007669"/>
    <property type="project" value="TreeGrafter"/>
</dbReference>
<dbReference type="InterPro" id="IPR002347">
    <property type="entry name" value="SDR_fam"/>
</dbReference>
<dbReference type="GeneID" id="64967705"/>
<dbReference type="GO" id="GO:0005783">
    <property type="term" value="C:endoplasmic reticulum"/>
    <property type="evidence" value="ECO:0007669"/>
    <property type="project" value="TreeGrafter"/>
</dbReference>
<dbReference type="GO" id="GO:0005811">
    <property type="term" value="C:lipid droplet"/>
    <property type="evidence" value="ECO:0007669"/>
    <property type="project" value="TreeGrafter"/>
</dbReference>
<dbReference type="RefSeq" id="XP_041549894.1">
    <property type="nucleotide sequence ID" value="XM_041701796.1"/>
</dbReference>
<dbReference type="KEGG" id="apuu:APUU_10528S"/>